<evidence type="ECO:0000313" key="2">
    <source>
        <dbReference type="EMBL" id="UWM53790.1"/>
    </source>
</evidence>
<reference evidence="2" key="1">
    <citation type="submission" date="2022-09" db="EMBL/GenBank/DDBJ databases">
        <title>Diverse halophilic archaea isolated from saline environments.</title>
        <authorList>
            <person name="Cui H.-L."/>
        </authorList>
    </citation>
    <scope>NUCLEOTIDE SEQUENCE</scope>
    <source>
        <strain evidence="2">ZS-35-S2</strain>
    </source>
</reference>
<dbReference type="KEGG" id="ssai:N0B31_16845"/>
<evidence type="ECO:0000259" key="1">
    <source>
        <dbReference type="Pfam" id="PF25950"/>
    </source>
</evidence>
<keyword evidence="3" id="KW-1185">Reference proteome</keyword>
<proteinExistence type="predicted"/>
<dbReference type="Proteomes" id="UP001057580">
    <property type="component" value="Chromosome"/>
</dbReference>
<dbReference type="RefSeq" id="WP_260592784.1">
    <property type="nucleotide sequence ID" value="NZ_CP104003.1"/>
</dbReference>
<gene>
    <name evidence="2" type="ORF">N0B31_16845</name>
</gene>
<evidence type="ECO:0000313" key="3">
    <source>
        <dbReference type="Proteomes" id="UP001057580"/>
    </source>
</evidence>
<dbReference type="AlphaFoldDB" id="A0A9E7U416"/>
<dbReference type="InterPro" id="IPR058294">
    <property type="entry name" value="DUF7988"/>
</dbReference>
<organism evidence="2 3">
    <name type="scientific">Salinirubellus salinus</name>
    <dbReference type="NCBI Taxonomy" id="1364945"/>
    <lineage>
        <taxon>Archaea</taxon>
        <taxon>Methanobacteriati</taxon>
        <taxon>Methanobacteriota</taxon>
        <taxon>Stenosarchaea group</taxon>
        <taxon>Halobacteria</taxon>
        <taxon>Halobacteriales</taxon>
        <taxon>Natronomonadaceae</taxon>
        <taxon>Salinirubellus</taxon>
    </lineage>
</organism>
<sequence>MVDPAGAREHLLGERRAFVEGVLACADRVADGWAGDGTTDRTAVVDPFESFLERSGLAEASPALLAECVDRAGTTLSAPPVAAPPYVVVTSEGVVLRATLDGGRLVVTLRAFAVDRTGERPRYVRGPTDPESAVSVEFRAR</sequence>
<name>A0A9E7U416_9EURY</name>
<dbReference type="GeneID" id="74944125"/>
<dbReference type="Pfam" id="PF25950">
    <property type="entry name" value="DUF7988"/>
    <property type="match status" value="1"/>
</dbReference>
<protein>
    <recommendedName>
        <fullName evidence="1">DUF7988 domain-containing protein</fullName>
    </recommendedName>
</protein>
<accession>A0A9E7U416</accession>
<feature type="domain" description="DUF7988" evidence="1">
    <location>
        <begin position="7"/>
        <end position="139"/>
    </location>
</feature>
<dbReference type="EMBL" id="CP104003">
    <property type="protein sequence ID" value="UWM53790.1"/>
    <property type="molecule type" value="Genomic_DNA"/>
</dbReference>